<dbReference type="AlphaFoldDB" id="B9HCZ1"/>
<dbReference type="SMR" id="B9HCZ1"/>
<keyword evidence="1" id="KW-0812">Transmembrane</keyword>
<protein>
    <submittedName>
        <fullName evidence="2">Uncharacterized protein</fullName>
    </submittedName>
</protein>
<feature type="transmembrane region" description="Helical" evidence="1">
    <location>
        <begin position="37"/>
        <end position="57"/>
    </location>
</feature>
<keyword evidence="3" id="KW-1185">Reference proteome</keyword>
<name>B9HCZ1_POPTR</name>
<dbReference type="OMA" id="SEGHLMH"/>
<gene>
    <name evidence="2" type="ORF">POPTR_006G102900</name>
</gene>
<dbReference type="eggNOG" id="ENOG502SWPU">
    <property type="taxonomic scope" value="Eukaryota"/>
</dbReference>
<dbReference type="InParanoid" id="B9HCZ1"/>
<dbReference type="HOGENOM" id="CLU_2201565_0_0_1"/>
<sequence length="108" mass="12101">MANVSDLPSVTLAPDDNIQNDELLVSGDRNFAVHGEIMMLVLLLLFTSFFLFILYLVCAKRLKDASKVTQSELISPRNFTVSNFKGQIRSEGHLMHQSMESKTTQKPA</sequence>
<organism evidence="2 3">
    <name type="scientific">Populus trichocarpa</name>
    <name type="common">Western balsam poplar</name>
    <name type="synonym">Populus balsamifera subsp. trichocarpa</name>
    <dbReference type="NCBI Taxonomy" id="3694"/>
    <lineage>
        <taxon>Eukaryota</taxon>
        <taxon>Viridiplantae</taxon>
        <taxon>Streptophyta</taxon>
        <taxon>Embryophyta</taxon>
        <taxon>Tracheophyta</taxon>
        <taxon>Spermatophyta</taxon>
        <taxon>Magnoliopsida</taxon>
        <taxon>eudicotyledons</taxon>
        <taxon>Gunneridae</taxon>
        <taxon>Pentapetalae</taxon>
        <taxon>rosids</taxon>
        <taxon>fabids</taxon>
        <taxon>Malpighiales</taxon>
        <taxon>Salicaceae</taxon>
        <taxon>Saliceae</taxon>
        <taxon>Populus</taxon>
    </lineage>
</organism>
<accession>B9HCZ1</accession>
<proteinExistence type="predicted"/>
<keyword evidence="1" id="KW-1133">Transmembrane helix</keyword>
<evidence type="ECO:0000313" key="2">
    <source>
        <dbReference type="EMBL" id="PNT30848.1"/>
    </source>
</evidence>
<dbReference type="EMBL" id="CM009295">
    <property type="protein sequence ID" value="PNT30848.1"/>
    <property type="molecule type" value="Genomic_DNA"/>
</dbReference>
<keyword evidence="1" id="KW-0472">Membrane</keyword>
<dbReference type="Proteomes" id="UP000006729">
    <property type="component" value="Chromosome 6"/>
</dbReference>
<reference evidence="2 3" key="1">
    <citation type="journal article" date="2006" name="Science">
        <title>The genome of black cottonwood, Populus trichocarpa (Torr. &amp; Gray).</title>
        <authorList>
            <person name="Tuskan G.A."/>
            <person name="Difazio S."/>
            <person name="Jansson S."/>
            <person name="Bohlmann J."/>
            <person name="Grigoriev I."/>
            <person name="Hellsten U."/>
            <person name="Putnam N."/>
            <person name="Ralph S."/>
            <person name="Rombauts S."/>
            <person name="Salamov A."/>
            <person name="Schein J."/>
            <person name="Sterck L."/>
            <person name="Aerts A."/>
            <person name="Bhalerao R.R."/>
            <person name="Bhalerao R.P."/>
            <person name="Blaudez D."/>
            <person name="Boerjan W."/>
            <person name="Brun A."/>
            <person name="Brunner A."/>
            <person name="Busov V."/>
            <person name="Campbell M."/>
            <person name="Carlson J."/>
            <person name="Chalot M."/>
            <person name="Chapman J."/>
            <person name="Chen G.L."/>
            <person name="Cooper D."/>
            <person name="Coutinho P.M."/>
            <person name="Couturier J."/>
            <person name="Covert S."/>
            <person name="Cronk Q."/>
            <person name="Cunningham R."/>
            <person name="Davis J."/>
            <person name="Degroeve S."/>
            <person name="Dejardin A."/>
            <person name="Depamphilis C."/>
            <person name="Detter J."/>
            <person name="Dirks B."/>
            <person name="Dubchak I."/>
            <person name="Duplessis S."/>
            <person name="Ehlting J."/>
            <person name="Ellis B."/>
            <person name="Gendler K."/>
            <person name="Goodstein D."/>
            <person name="Gribskov M."/>
            <person name="Grimwood J."/>
            <person name="Groover A."/>
            <person name="Gunter L."/>
            <person name="Hamberger B."/>
            <person name="Heinze B."/>
            <person name="Helariutta Y."/>
            <person name="Henrissat B."/>
            <person name="Holligan D."/>
            <person name="Holt R."/>
            <person name="Huang W."/>
            <person name="Islam-Faridi N."/>
            <person name="Jones S."/>
            <person name="Jones-Rhoades M."/>
            <person name="Jorgensen R."/>
            <person name="Joshi C."/>
            <person name="Kangasjarvi J."/>
            <person name="Karlsson J."/>
            <person name="Kelleher C."/>
            <person name="Kirkpatrick R."/>
            <person name="Kirst M."/>
            <person name="Kohler A."/>
            <person name="Kalluri U."/>
            <person name="Larimer F."/>
            <person name="Leebens-Mack J."/>
            <person name="Leple J.C."/>
            <person name="Locascio P."/>
            <person name="Lou Y."/>
            <person name="Lucas S."/>
            <person name="Martin F."/>
            <person name="Montanini B."/>
            <person name="Napoli C."/>
            <person name="Nelson D.R."/>
            <person name="Nelson C."/>
            <person name="Nieminen K."/>
            <person name="Nilsson O."/>
            <person name="Pereda V."/>
            <person name="Peter G."/>
            <person name="Philippe R."/>
            <person name="Pilate G."/>
            <person name="Poliakov A."/>
            <person name="Razumovskaya J."/>
            <person name="Richardson P."/>
            <person name="Rinaldi C."/>
            <person name="Ritland K."/>
            <person name="Rouze P."/>
            <person name="Ryaboy D."/>
            <person name="Schmutz J."/>
            <person name="Schrader J."/>
            <person name="Segerman B."/>
            <person name="Shin H."/>
            <person name="Siddiqui A."/>
            <person name="Sterky F."/>
            <person name="Terry A."/>
            <person name="Tsai C.J."/>
            <person name="Uberbacher E."/>
            <person name="Unneberg P."/>
            <person name="Vahala J."/>
            <person name="Wall K."/>
            <person name="Wessler S."/>
            <person name="Yang G."/>
            <person name="Yin T."/>
            <person name="Douglas C."/>
            <person name="Marra M."/>
            <person name="Sandberg G."/>
            <person name="Van de Peer Y."/>
            <person name="Rokhsar D."/>
        </authorList>
    </citation>
    <scope>NUCLEOTIDE SEQUENCE [LARGE SCALE GENOMIC DNA]</scope>
    <source>
        <strain evidence="3">cv. Nisqually</strain>
    </source>
</reference>
<evidence type="ECO:0000313" key="3">
    <source>
        <dbReference type="Proteomes" id="UP000006729"/>
    </source>
</evidence>
<evidence type="ECO:0000256" key="1">
    <source>
        <dbReference type="SAM" id="Phobius"/>
    </source>
</evidence>
<dbReference type="Gramene" id="Potri.006G102900.1.v4.1">
    <property type="protein sequence ID" value="Potri.006G102900.1.v4.1"/>
    <property type="gene ID" value="Potri.006G102900.v4.1"/>
</dbReference>